<comment type="caution">
    <text evidence="2">The sequence shown here is derived from an EMBL/GenBank/DDBJ whole genome shotgun (WGS) entry which is preliminary data.</text>
</comment>
<feature type="compositionally biased region" description="Basic and acidic residues" evidence="1">
    <location>
        <begin position="85"/>
        <end position="112"/>
    </location>
</feature>
<sequence length="263" mass="29478">MVCLQTLTGDFQCSGLGLGARMRGSLLRVNSLATRSAFEDSELSQASSFTAIKLKRKGRTAEGHACDCTDKPTKKEAEASPLNLFKKEEKSTDQLAKELERERQQAERENADREMAGAFGEFEQTKGEYDKAMAELEAALKDFSSEQSQYETSFWLLKAIHDSECKKLMENHHLDDADCHKNWVTAREEYFARVLVPQCLKGETSAFELQVPPLAAVLAPVGLGSGMCSFPFVCLRHHIQRVSKGRRSDVFCDPRARKKPCFT</sequence>
<protein>
    <submittedName>
        <fullName evidence="2">Uncharacterized protein</fullName>
    </submittedName>
</protein>
<dbReference type="Proteomes" id="UP001642484">
    <property type="component" value="Unassembled WGS sequence"/>
</dbReference>
<name>A0ABP0JC28_9DINO</name>
<feature type="region of interest" description="Disordered" evidence="1">
    <location>
        <begin position="63"/>
        <end position="112"/>
    </location>
</feature>
<proteinExistence type="predicted"/>
<dbReference type="EMBL" id="CAXAMN010005014">
    <property type="protein sequence ID" value="CAK9011951.1"/>
    <property type="molecule type" value="Genomic_DNA"/>
</dbReference>
<keyword evidence="3" id="KW-1185">Reference proteome</keyword>
<gene>
    <name evidence="2" type="ORF">CCMP2556_LOCUS10661</name>
</gene>
<evidence type="ECO:0000256" key="1">
    <source>
        <dbReference type="SAM" id="MobiDB-lite"/>
    </source>
</evidence>
<reference evidence="2 3" key="1">
    <citation type="submission" date="2024-02" db="EMBL/GenBank/DDBJ databases">
        <authorList>
            <person name="Chen Y."/>
            <person name="Shah S."/>
            <person name="Dougan E. K."/>
            <person name="Thang M."/>
            <person name="Chan C."/>
        </authorList>
    </citation>
    <scope>NUCLEOTIDE SEQUENCE [LARGE SCALE GENOMIC DNA]</scope>
</reference>
<feature type="compositionally biased region" description="Basic and acidic residues" evidence="1">
    <location>
        <begin position="63"/>
        <end position="78"/>
    </location>
</feature>
<organism evidence="2 3">
    <name type="scientific">Durusdinium trenchii</name>
    <dbReference type="NCBI Taxonomy" id="1381693"/>
    <lineage>
        <taxon>Eukaryota</taxon>
        <taxon>Sar</taxon>
        <taxon>Alveolata</taxon>
        <taxon>Dinophyceae</taxon>
        <taxon>Suessiales</taxon>
        <taxon>Symbiodiniaceae</taxon>
        <taxon>Durusdinium</taxon>
    </lineage>
</organism>
<evidence type="ECO:0000313" key="2">
    <source>
        <dbReference type="EMBL" id="CAK9011951.1"/>
    </source>
</evidence>
<accession>A0ABP0JC28</accession>
<evidence type="ECO:0000313" key="3">
    <source>
        <dbReference type="Proteomes" id="UP001642484"/>
    </source>
</evidence>